<dbReference type="OrthoDB" id="9795979at2"/>
<feature type="binding site" evidence="8">
    <location>
        <position position="248"/>
    </location>
    <ligand>
        <name>substrate</name>
    </ligand>
</feature>
<feature type="domain" description="SPOR" evidence="10">
    <location>
        <begin position="389"/>
        <end position="475"/>
    </location>
</feature>
<evidence type="ECO:0000256" key="9">
    <source>
        <dbReference type="RuleBase" id="RU004016"/>
    </source>
</evidence>
<sequence>MQQGHQESSTRIFEQVLIVHYKARQGSSYVQRLAYAFLALALGAGINVAEAPMAAAASKQAAIVVDANTGKTLYSSNADAQRYPASLTKMMTLYMLFDAMASGKVSKSTPIPVSAFAASQPPTKIGFKPGQTISAEAAILSLITKSANDSATAIAEFLGGSEQRFAVMMTNRARQLGMRNTQFRNANGLPDPQQHSSARDLALLGVALREHFPQYYAYFSTRSFSYRGRRIVGHNRLLGKIQGVDGIKTGYTRASGFNLVSSVNTDGKKLVAVVMGGSSTPARDAQMASLIAKYLPAASRRDGGNLIASRKNSKVEVAALELPASDEAPIPVQREQVEIQQPAEVVTAYAEPAAAQSPAERILNVPAPEPKAEIGEGDVDEVDPVTTASASPGGWMVQIGSTGSPEDAKTLLSKAAAQVGGPIAGLSPYTEKFQKGSTTYHRARFAGITSAKAANNACAALKRQKFNCFAIAPQS</sequence>
<dbReference type="EMBL" id="PGGN01000002">
    <property type="protein sequence ID" value="PSH58133.1"/>
    <property type="molecule type" value="Genomic_DNA"/>
</dbReference>
<keyword evidence="11" id="KW-0645">Protease</keyword>
<dbReference type="PANTHER" id="PTHR21581">
    <property type="entry name" value="D-ALANYL-D-ALANINE CARBOXYPEPTIDASE"/>
    <property type="match status" value="1"/>
</dbReference>
<dbReference type="Proteomes" id="UP000241158">
    <property type="component" value="Unassembled WGS sequence"/>
</dbReference>
<evidence type="ECO:0000313" key="11">
    <source>
        <dbReference type="EMBL" id="PSH58133.1"/>
    </source>
</evidence>
<dbReference type="GO" id="GO:0042834">
    <property type="term" value="F:peptidoglycan binding"/>
    <property type="evidence" value="ECO:0007669"/>
    <property type="project" value="InterPro"/>
</dbReference>
<dbReference type="RefSeq" id="WP_106716583.1">
    <property type="nucleotide sequence ID" value="NZ_JACHXT010000001.1"/>
</dbReference>
<feature type="active site" evidence="7">
    <location>
        <position position="146"/>
    </location>
</feature>
<feature type="active site" description="Proton acceptor" evidence="7">
    <location>
        <position position="89"/>
    </location>
</feature>
<dbReference type="Pfam" id="PF05036">
    <property type="entry name" value="SPOR"/>
    <property type="match status" value="1"/>
</dbReference>
<dbReference type="GO" id="GO:0071555">
    <property type="term" value="P:cell wall organization"/>
    <property type="evidence" value="ECO:0007669"/>
    <property type="project" value="UniProtKB-KW"/>
</dbReference>
<name>A0A2P7AVD4_9HYPH</name>
<dbReference type="GO" id="GO:0009252">
    <property type="term" value="P:peptidoglycan biosynthetic process"/>
    <property type="evidence" value="ECO:0007669"/>
    <property type="project" value="UniProtKB-KW"/>
</dbReference>
<dbReference type="SUPFAM" id="SSF56601">
    <property type="entry name" value="beta-lactamase/transpeptidase-like"/>
    <property type="match status" value="1"/>
</dbReference>
<evidence type="ECO:0000256" key="8">
    <source>
        <dbReference type="PIRSR" id="PIRSR618044-2"/>
    </source>
</evidence>
<dbReference type="InterPro" id="IPR018044">
    <property type="entry name" value="Peptidase_S11"/>
</dbReference>
<gene>
    <name evidence="11" type="ORF">CU100_10835</name>
</gene>
<dbReference type="Gene3D" id="3.30.70.1070">
    <property type="entry name" value="Sporulation related repeat"/>
    <property type="match status" value="1"/>
</dbReference>
<comment type="caution">
    <text evidence="11">The sequence shown here is derived from an EMBL/GenBank/DDBJ whole genome shotgun (WGS) entry which is preliminary data.</text>
</comment>
<dbReference type="GO" id="GO:0006508">
    <property type="term" value="P:proteolysis"/>
    <property type="evidence" value="ECO:0007669"/>
    <property type="project" value="InterPro"/>
</dbReference>
<reference evidence="12" key="1">
    <citation type="submission" date="2017-11" db="EMBL/GenBank/DDBJ databases">
        <authorList>
            <person name="Kuznetsova I."/>
            <person name="Sazanova A."/>
            <person name="Chirak E."/>
            <person name="Safronova V."/>
            <person name="Willems A."/>
        </authorList>
    </citation>
    <scope>NUCLEOTIDE SEQUENCE [LARGE SCALE GENOMIC DNA]</scope>
    <source>
        <strain evidence="12">PEPV15</strain>
    </source>
</reference>
<dbReference type="AlphaFoldDB" id="A0A2P7AVD4"/>
<evidence type="ECO:0000313" key="12">
    <source>
        <dbReference type="Proteomes" id="UP000241158"/>
    </source>
</evidence>
<keyword evidence="4" id="KW-0133">Cell shape</keyword>
<keyword evidence="11" id="KW-0121">Carboxypeptidase</keyword>
<keyword evidence="12" id="KW-1185">Reference proteome</keyword>
<evidence type="ECO:0000256" key="6">
    <source>
        <dbReference type="ARBA" id="ARBA00023316"/>
    </source>
</evidence>
<dbReference type="InterPro" id="IPR012338">
    <property type="entry name" value="Beta-lactam/transpept-like"/>
</dbReference>
<evidence type="ECO:0000256" key="7">
    <source>
        <dbReference type="PIRSR" id="PIRSR618044-1"/>
    </source>
</evidence>
<dbReference type="InterPro" id="IPR007730">
    <property type="entry name" value="SPOR-like_dom"/>
</dbReference>
<dbReference type="InterPro" id="IPR001967">
    <property type="entry name" value="Peptidase_S11_N"/>
</dbReference>
<proteinExistence type="inferred from homology"/>
<feature type="active site" description="Acyl-ester intermediate" evidence="7">
    <location>
        <position position="86"/>
    </location>
</feature>
<organism evidence="11 12">
    <name type="scientific">Phyllobacterium endophyticum</name>
    <dbReference type="NCBI Taxonomy" id="1149773"/>
    <lineage>
        <taxon>Bacteria</taxon>
        <taxon>Pseudomonadati</taxon>
        <taxon>Pseudomonadota</taxon>
        <taxon>Alphaproteobacteria</taxon>
        <taxon>Hyphomicrobiales</taxon>
        <taxon>Phyllobacteriaceae</taxon>
        <taxon>Phyllobacterium</taxon>
    </lineage>
</organism>
<dbReference type="Pfam" id="PF00768">
    <property type="entry name" value="Peptidase_S11"/>
    <property type="match status" value="1"/>
</dbReference>
<dbReference type="PANTHER" id="PTHR21581:SF6">
    <property type="entry name" value="TRAFFICKING PROTEIN PARTICLE COMPLEX SUBUNIT 12"/>
    <property type="match status" value="1"/>
</dbReference>
<keyword evidence="6" id="KW-0961">Cell wall biogenesis/degradation</keyword>
<evidence type="ECO:0000256" key="5">
    <source>
        <dbReference type="ARBA" id="ARBA00022984"/>
    </source>
</evidence>
<evidence type="ECO:0000256" key="2">
    <source>
        <dbReference type="ARBA" id="ARBA00022729"/>
    </source>
</evidence>
<protein>
    <submittedName>
        <fullName evidence="11">D-alanyl-D-alanine carboxypeptidase</fullName>
    </submittedName>
</protein>
<dbReference type="InterPro" id="IPR036680">
    <property type="entry name" value="SPOR-like_sf"/>
</dbReference>
<dbReference type="PRINTS" id="PR00725">
    <property type="entry name" value="DADACBPTASE1"/>
</dbReference>
<dbReference type="SUPFAM" id="SSF110997">
    <property type="entry name" value="Sporulation related repeat"/>
    <property type="match status" value="1"/>
</dbReference>
<comment type="similarity">
    <text evidence="1 9">Belongs to the peptidase S11 family.</text>
</comment>
<keyword evidence="3" id="KW-0378">Hydrolase</keyword>
<evidence type="ECO:0000256" key="1">
    <source>
        <dbReference type="ARBA" id="ARBA00007164"/>
    </source>
</evidence>
<dbReference type="PROSITE" id="PS51724">
    <property type="entry name" value="SPOR"/>
    <property type="match status" value="1"/>
</dbReference>
<dbReference type="Gene3D" id="3.40.710.10">
    <property type="entry name" value="DD-peptidase/beta-lactamase superfamily"/>
    <property type="match status" value="1"/>
</dbReference>
<keyword evidence="2" id="KW-0732">Signal</keyword>
<evidence type="ECO:0000256" key="3">
    <source>
        <dbReference type="ARBA" id="ARBA00022801"/>
    </source>
</evidence>
<evidence type="ECO:0000259" key="10">
    <source>
        <dbReference type="PROSITE" id="PS51724"/>
    </source>
</evidence>
<dbReference type="GO" id="GO:0009002">
    <property type="term" value="F:serine-type D-Ala-D-Ala carboxypeptidase activity"/>
    <property type="evidence" value="ECO:0007669"/>
    <property type="project" value="InterPro"/>
</dbReference>
<accession>A0A2P7AVD4</accession>
<evidence type="ECO:0000256" key="4">
    <source>
        <dbReference type="ARBA" id="ARBA00022960"/>
    </source>
</evidence>
<dbReference type="GO" id="GO:0008360">
    <property type="term" value="P:regulation of cell shape"/>
    <property type="evidence" value="ECO:0007669"/>
    <property type="project" value="UniProtKB-KW"/>
</dbReference>
<keyword evidence="5" id="KW-0573">Peptidoglycan synthesis</keyword>